<dbReference type="Gene3D" id="1.10.10.10">
    <property type="entry name" value="Winged helix-like DNA-binding domain superfamily/Winged helix DNA-binding domain"/>
    <property type="match status" value="1"/>
</dbReference>
<protein>
    <submittedName>
        <fullName evidence="8">Disease resistance protein RPP8, putative</fullName>
        <ecNumber evidence="8">3.1.3.16</ecNumber>
    </submittedName>
</protein>
<sequence length="920" mass="105225">MAEAIVSSAVDRISHLLIQEADLLLGVSNEVKLLRAELTRMQGFLQDADRKQEQDECVRNWVTEIRDAAYDAEDIINTFIIRVARREGGYFLEKLVPILSSRLYQYKISKLIKSIHGKIVDISSSMRSYGIYFNGEGDGSSTSTAKMNGQLRRSYLLVEEELVSLKSCRKDVMDRLMIEEERFRVVSIVGFGGLGKTTLAKKVYNQNDVSEQFDCKAWVFVSQKCATKDVLRSILIQVMRGKRDIHGRLKDEEMVEILYQFLREKRYLVVLDNIYRKEVWDSLKYVFPNGKKGSKVLFTTRNREVAMHADPWSSPIEPRLLTNEESWKLFCRKAFAKNSVTDCTCPPEFEKIGREMVKKCSGLPLAVVVLAGILATKRSLNEWRAVQRNINAHLNKYQQQQQHGGIYGILALSYQELPFHLKPCFLYFGVFPEDCEEIPKKKLIRLWIAEGFVSQRFEEDGEETMEDVAEKYLEDLIDRCMVQVGKWESTGRGMKTCCIHDLMRDLCVLKAREEDFLGLIQQKGHSILQLATANPRRITIHPLEHSFQDHESHAPVVQGYPHLRSLLCFGNRYGQDFIEVTHGISDFKEFKLLRVLHLEDVHLYSSKSIGKLFHLRYLGLTSTKSSGSLDLPPHSIADLQSLTTLDIRGYNMTRLSNGVSNLVSLRHLLLPLNQDQGRFQIDTLRKLETLKYISFKNLIRGNAMLKLTSLRSLGVMFKASEEADVVLKSPVMISGYLRTFHMWMMSANAFSNLESLSHCQYLNKLKILGKILDGNLEYLPITLSKLTLFASKLQQDPMAVLEKLPNLTFLHLGEDSYNGSKMVCSVNGFPCLEILEITGLDLQEWEVTEGAMPSLRMLYIRNLPRLKMIPEGLMSISTLQHLAISGMTRTLRNRIKAGKGVVEGEDFYKVQHVPFIEIID</sequence>
<feature type="domain" description="NB-ARC" evidence="4">
    <location>
        <begin position="171"/>
        <end position="338"/>
    </location>
</feature>
<keyword evidence="1" id="KW-0677">Repeat</keyword>
<evidence type="ECO:0000313" key="8">
    <source>
        <dbReference type="EMBL" id="EEF33923.1"/>
    </source>
</evidence>
<dbReference type="GO" id="GO:0004722">
    <property type="term" value="F:protein serine/threonine phosphatase activity"/>
    <property type="evidence" value="ECO:0007669"/>
    <property type="project" value="UniProtKB-EC"/>
</dbReference>
<dbReference type="Pfam" id="PF00931">
    <property type="entry name" value="NB-ARC"/>
    <property type="match status" value="1"/>
</dbReference>
<feature type="domain" description="Disease resistance protein winged helix" evidence="6">
    <location>
        <begin position="430"/>
        <end position="507"/>
    </location>
</feature>
<dbReference type="EC" id="3.1.3.16" evidence="8"/>
<dbReference type="FunFam" id="1.10.8.430:FF:000003">
    <property type="entry name" value="Probable disease resistance protein At5g66910"/>
    <property type="match status" value="1"/>
</dbReference>
<dbReference type="InterPro" id="IPR041118">
    <property type="entry name" value="Rx_N"/>
</dbReference>
<dbReference type="CDD" id="cd14798">
    <property type="entry name" value="RX-CC_like"/>
    <property type="match status" value="1"/>
</dbReference>
<dbReference type="PRINTS" id="PR00364">
    <property type="entry name" value="DISEASERSIST"/>
</dbReference>
<keyword evidence="9" id="KW-1185">Reference proteome</keyword>
<dbReference type="Proteomes" id="UP000008311">
    <property type="component" value="Unassembled WGS sequence"/>
</dbReference>
<evidence type="ECO:0000313" key="9">
    <source>
        <dbReference type="Proteomes" id="UP000008311"/>
    </source>
</evidence>
<dbReference type="FunFam" id="3.40.50.300:FF:001091">
    <property type="entry name" value="Probable disease resistance protein At1g61300"/>
    <property type="match status" value="1"/>
</dbReference>
<dbReference type="InterPro" id="IPR042197">
    <property type="entry name" value="Apaf_helical"/>
</dbReference>
<dbReference type="InterPro" id="IPR055414">
    <property type="entry name" value="LRR_R13L4/SHOC2-like"/>
</dbReference>
<dbReference type="GO" id="GO:0006952">
    <property type="term" value="P:defense response"/>
    <property type="evidence" value="ECO:0007669"/>
    <property type="project" value="UniProtKB-KW"/>
</dbReference>
<dbReference type="InterPro" id="IPR058922">
    <property type="entry name" value="WHD_DRP"/>
</dbReference>
<dbReference type="Pfam" id="PF18052">
    <property type="entry name" value="Rx_N"/>
    <property type="match status" value="1"/>
</dbReference>
<keyword evidence="3" id="KW-0611">Plant defense</keyword>
<evidence type="ECO:0000259" key="4">
    <source>
        <dbReference type="Pfam" id="PF00931"/>
    </source>
</evidence>
<dbReference type="Gene3D" id="3.80.10.10">
    <property type="entry name" value="Ribonuclease Inhibitor"/>
    <property type="match status" value="2"/>
</dbReference>
<organism evidence="8 9">
    <name type="scientific">Ricinus communis</name>
    <name type="common">Castor bean</name>
    <dbReference type="NCBI Taxonomy" id="3988"/>
    <lineage>
        <taxon>Eukaryota</taxon>
        <taxon>Viridiplantae</taxon>
        <taxon>Streptophyta</taxon>
        <taxon>Embryophyta</taxon>
        <taxon>Tracheophyta</taxon>
        <taxon>Spermatophyta</taxon>
        <taxon>Magnoliopsida</taxon>
        <taxon>eudicotyledons</taxon>
        <taxon>Gunneridae</taxon>
        <taxon>Pentapetalae</taxon>
        <taxon>rosids</taxon>
        <taxon>fabids</taxon>
        <taxon>Malpighiales</taxon>
        <taxon>Euphorbiaceae</taxon>
        <taxon>Acalyphoideae</taxon>
        <taxon>Acalypheae</taxon>
        <taxon>Ricinus</taxon>
    </lineage>
</organism>
<evidence type="ECO:0000259" key="6">
    <source>
        <dbReference type="Pfam" id="PF23559"/>
    </source>
</evidence>
<dbReference type="InterPro" id="IPR032675">
    <property type="entry name" value="LRR_dom_sf"/>
</dbReference>
<evidence type="ECO:0000259" key="7">
    <source>
        <dbReference type="Pfam" id="PF23598"/>
    </source>
</evidence>
<dbReference type="SUPFAM" id="SSF52540">
    <property type="entry name" value="P-loop containing nucleoside triphosphate hydrolases"/>
    <property type="match status" value="1"/>
</dbReference>
<evidence type="ECO:0000256" key="1">
    <source>
        <dbReference type="ARBA" id="ARBA00022737"/>
    </source>
</evidence>
<gene>
    <name evidence="8" type="ORF">RCOM_0464860</name>
</gene>
<dbReference type="InParanoid" id="B9SR21"/>
<dbReference type="OrthoDB" id="646178at2759"/>
<evidence type="ECO:0000256" key="2">
    <source>
        <dbReference type="ARBA" id="ARBA00022741"/>
    </source>
</evidence>
<dbReference type="FunFam" id="1.10.10.10:FF:000322">
    <property type="entry name" value="Probable disease resistance protein At1g63360"/>
    <property type="match status" value="1"/>
</dbReference>
<dbReference type="InterPro" id="IPR027417">
    <property type="entry name" value="P-loop_NTPase"/>
</dbReference>
<dbReference type="Gene3D" id="3.40.50.300">
    <property type="entry name" value="P-loop containing nucleotide triphosphate hydrolases"/>
    <property type="match status" value="1"/>
</dbReference>
<feature type="domain" description="Disease resistance R13L4/SHOC-2-like LRR" evidence="7">
    <location>
        <begin position="582"/>
        <end position="882"/>
    </location>
</feature>
<accession>B9SR21</accession>
<evidence type="ECO:0000256" key="3">
    <source>
        <dbReference type="ARBA" id="ARBA00022821"/>
    </source>
</evidence>
<dbReference type="KEGG" id="rcu:8265964"/>
<dbReference type="AlphaFoldDB" id="B9SR21"/>
<dbReference type="InterPro" id="IPR036388">
    <property type="entry name" value="WH-like_DNA-bd_sf"/>
</dbReference>
<dbReference type="eggNOG" id="KOG4658">
    <property type="taxonomic scope" value="Eukaryota"/>
</dbReference>
<dbReference type="InterPro" id="IPR044974">
    <property type="entry name" value="Disease_R_plants"/>
</dbReference>
<name>B9SR21_RICCO</name>
<dbReference type="GO" id="GO:0043531">
    <property type="term" value="F:ADP binding"/>
    <property type="evidence" value="ECO:0007669"/>
    <property type="project" value="InterPro"/>
</dbReference>
<evidence type="ECO:0000259" key="5">
    <source>
        <dbReference type="Pfam" id="PF18052"/>
    </source>
</evidence>
<keyword evidence="2" id="KW-0547">Nucleotide-binding</keyword>
<dbReference type="PANTHER" id="PTHR23155">
    <property type="entry name" value="DISEASE RESISTANCE PROTEIN RP"/>
    <property type="match status" value="1"/>
</dbReference>
<reference evidence="9" key="1">
    <citation type="journal article" date="2010" name="Nat. Biotechnol.">
        <title>Draft genome sequence of the oilseed species Ricinus communis.</title>
        <authorList>
            <person name="Chan A.P."/>
            <person name="Crabtree J."/>
            <person name="Zhao Q."/>
            <person name="Lorenzi H."/>
            <person name="Orvis J."/>
            <person name="Puiu D."/>
            <person name="Melake-Berhan A."/>
            <person name="Jones K.M."/>
            <person name="Redman J."/>
            <person name="Chen G."/>
            <person name="Cahoon E.B."/>
            <person name="Gedil M."/>
            <person name="Stanke M."/>
            <person name="Haas B.J."/>
            <person name="Wortman J.R."/>
            <person name="Fraser-Liggett C.M."/>
            <person name="Ravel J."/>
            <person name="Rabinowicz P.D."/>
        </authorList>
    </citation>
    <scope>NUCLEOTIDE SEQUENCE [LARGE SCALE GENOMIC DNA]</scope>
    <source>
        <strain evidence="9">cv. Hale</strain>
    </source>
</reference>
<keyword evidence="8" id="KW-0378">Hydrolase</keyword>
<proteinExistence type="predicted"/>
<dbReference type="Gene3D" id="1.20.5.4130">
    <property type="match status" value="1"/>
</dbReference>
<feature type="domain" description="Disease resistance N-terminal" evidence="5">
    <location>
        <begin position="5"/>
        <end position="87"/>
    </location>
</feature>
<dbReference type="PANTHER" id="PTHR23155:SF1185">
    <property type="entry name" value="DISEASE RESISTANCE RPP8-LIKE PROTEIN 3-RELATED"/>
    <property type="match status" value="1"/>
</dbReference>
<dbReference type="InterPro" id="IPR038005">
    <property type="entry name" value="RX-like_CC"/>
</dbReference>
<dbReference type="SUPFAM" id="SSF52058">
    <property type="entry name" value="L domain-like"/>
    <property type="match status" value="1"/>
</dbReference>
<dbReference type="InterPro" id="IPR002182">
    <property type="entry name" value="NB-ARC"/>
</dbReference>
<dbReference type="Pfam" id="PF23598">
    <property type="entry name" value="LRR_14"/>
    <property type="match status" value="1"/>
</dbReference>
<dbReference type="GO" id="GO:0051707">
    <property type="term" value="P:response to other organism"/>
    <property type="evidence" value="ECO:0007669"/>
    <property type="project" value="UniProtKB-ARBA"/>
</dbReference>
<dbReference type="Pfam" id="PF23559">
    <property type="entry name" value="WHD_DRP"/>
    <property type="match status" value="1"/>
</dbReference>
<dbReference type="EMBL" id="EQ974093">
    <property type="protein sequence ID" value="EEF33923.1"/>
    <property type="molecule type" value="Genomic_DNA"/>
</dbReference>
<dbReference type="Gene3D" id="1.10.8.430">
    <property type="entry name" value="Helical domain of apoptotic protease-activating factors"/>
    <property type="match status" value="1"/>
</dbReference>